<dbReference type="RefSeq" id="WP_043575765.1">
    <property type="nucleotide sequence ID" value="NZ_CP022752.1"/>
</dbReference>
<evidence type="ECO:0000313" key="13">
    <source>
        <dbReference type="Proteomes" id="UP000029737"/>
    </source>
</evidence>
<dbReference type="SMART" id="SM00382">
    <property type="entry name" value="AAA"/>
    <property type="match status" value="1"/>
</dbReference>
<dbReference type="InterPro" id="IPR005894">
    <property type="entry name" value="DrrA"/>
</dbReference>
<evidence type="ECO:0000256" key="1">
    <source>
        <dbReference type="ARBA" id="ARBA00004413"/>
    </source>
</evidence>
<comment type="subcellular location">
    <subcellularLocation>
        <location evidence="1">Cell membrane</location>
        <topology evidence="1">Peripheral membrane protein</topology>
        <orientation evidence="1">Cytoplasmic side</orientation>
    </subcellularLocation>
</comment>
<keyword evidence="5 11" id="KW-0067">ATP-binding</keyword>
<keyword evidence="6" id="KW-1278">Translocase</keyword>
<comment type="similarity">
    <text evidence="9">Belongs to the ABC transporter superfamily. Drug exporter-1 (DrugE1) (TC 3.A.1.105) family.</text>
</comment>
<reference evidence="12 13" key="1">
    <citation type="journal article" date="2014" name="PLoS ONE">
        <title>Identification and Characterization of a New Erythromycin Biosynthetic Gene Cluster in Actinopolyspora erythraea YIM90600, a Novel Erythronolide-Producing Halophilic Actinomycete Isolated from Salt Field.</title>
        <authorList>
            <person name="Chen D."/>
            <person name="Feng J."/>
            <person name="Huang L."/>
            <person name="Zhang Q."/>
            <person name="Wu J."/>
            <person name="Zhu X."/>
            <person name="Duan Y."/>
            <person name="Xu Z."/>
        </authorList>
    </citation>
    <scope>NUCLEOTIDE SEQUENCE [LARGE SCALE GENOMIC DNA]</scope>
    <source>
        <strain evidence="12 13">YIM90600</strain>
    </source>
</reference>
<dbReference type="EMBL" id="CP022752">
    <property type="protein sequence ID" value="ASU77493.1"/>
    <property type="molecule type" value="Genomic_DNA"/>
</dbReference>
<dbReference type="InterPro" id="IPR003439">
    <property type="entry name" value="ABC_transporter-like_ATP-bd"/>
</dbReference>
<name>A0A099D2J2_9ACTN</name>
<evidence type="ECO:0000259" key="10">
    <source>
        <dbReference type="PROSITE" id="PS50893"/>
    </source>
</evidence>
<dbReference type="OrthoDB" id="9804819at2"/>
<dbReference type="GO" id="GO:0046677">
    <property type="term" value="P:response to antibiotic"/>
    <property type="evidence" value="ECO:0007669"/>
    <property type="project" value="UniProtKB-KW"/>
</dbReference>
<gene>
    <name evidence="11" type="ORF">CDG81_03295</name>
    <name evidence="12" type="ORF">IL38_17685</name>
</gene>
<reference evidence="11 14" key="2">
    <citation type="submission" date="2017-08" db="EMBL/GenBank/DDBJ databases">
        <title>The complete genome sequence of moderately halophilic actinomycete Actinopolyspora erythraea YIM 90600, the producer of novel erythromycin, novel actinopolysporins A-C and tubercidin.</title>
        <authorList>
            <person name="Yin M."/>
            <person name="Tang S."/>
        </authorList>
    </citation>
    <scope>NUCLEOTIDE SEQUENCE [LARGE SCALE GENOMIC DNA]</scope>
    <source>
        <strain evidence="11 14">YIM 90600</strain>
    </source>
</reference>
<evidence type="ECO:0000256" key="9">
    <source>
        <dbReference type="ARBA" id="ARBA00049985"/>
    </source>
</evidence>
<dbReference type="GO" id="GO:0016887">
    <property type="term" value="F:ATP hydrolysis activity"/>
    <property type="evidence" value="ECO:0007669"/>
    <property type="project" value="InterPro"/>
</dbReference>
<keyword evidence="7" id="KW-0472">Membrane</keyword>
<dbReference type="PROSITE" id="PS50893">
    <property type="entry name" value="ABC_TRANSPORTER_2"/>
    <property type="match status" value="1"/>
</dbReference>
<dbReference type="PANTHER" id="PTHR42711">
    <property type="entry name" value="ABC TRANSPORTER ATP-BINDING PROTEIN"/>
    <property type="match status" value="1"/>
</dbReference>
<dbReference type="GO" id="GO:0005524">
    <property type="term" value="F:ATP binding"/>
    <property type="evidence" value="ECO:0007669"/>
    <property type="project" value="UniProtKB-KW"/>
</dbReference>
<dbReference type="InterPro" id="IPR027417">
    <property type="entry name" value="P-loop_NTPase"/>
</dbReference>
<dbReference type="GO" id="GO:1900753">
    <property type="term" value="P:doxorubicin transport"/>
    <property type="evidence" value="ECO:0007669"/>
    <property type="project" value="InterPro"/>
</dbReference>
<dbReference type="Gene3D" id="3.40.50.300">
    <property type="entry name" value="P-loop containing nucleotide triphosphate hydrolases"/>
    <property type="match status" value="1"/>
</dbReference>
<evidence type="ECO:0000256" key="5">
    <source>
        <dbReference type="ARBA" id="ARBA00022840"/>
    </source>
</evidence>
<evidence type="ECO:0000256" key="2">
    <source>
        <dbReference type="ARBA" id="ARBA00022448"/>
    </source>
</evidence>
<dbReference type="Proteomes" id="UP000029737">
    <property type="component" value="Unassembled WGS sequence"/>
</dbReference>
<evidence type="ECO:0000256" key="7">
    <source>
        <dbReference type="ARBA" id="ARBA00023136"/>
    </source>
</evidence>
<dbReference type="Proteomes" id="UP000215043">
    <property type="component" value="Chromosome"/>
</dbReference>
<organism evidence="11 14">
    <name type="scientific">Actinopolyspora erythraea</name>
    <dbReference type="NCBI Taxonomy" id="414996"/>
    <lineage>
        <taxon>Bacteria</taxon>
        <taxon>Bacillati</taxon>
        <taxon>Actinomycetota</taxon>
        <taxon>Actinomycetes</taxon>
        <taxon>Actinopolysporales</taxon>
        <taxon>Actinopolysporaceae</taxon>
        <taxon>Actinopolyspora</taxon>
    </lineage>
</organism>
<dbReference type="SUPFAM" id="SSF52540">
    <property type="entry name" value="P-loop containing nucleoside triphosphate hydrolases"/>
    <property type="match status" value="1"/>
</dbReference>
<dbReference type="GO" id="GO:0005886">
    <property type="term" value="C:plasma membrane"/>
    <property type="evidence" value="ECO:0007669"/>
    <property type="project" value="UniProtKB-SubCell"/>
</dbReference>
<protein>
    <submittedName>
        <fullName evidence="11 12">ABC transporter</fullName>
    </submittedName>
</protein>
<dbReference type="KEGG" id="aey:CDG81_03295"/>
<dbReference type="PANTHER" id="PTHR42711:SF19">
    <property type="entry name" value="DOXORUBICIN RESISTANCE ATP-BINDING PROTEIN DRRA"/>
    <property type="match status" value="1"/>
</dbReference>
<evidence type="ECO:0000313" key="12">
    <source>
        <dbReference type="EMBL" id="KGI80294.1"/>
    </source>
</evidence>
<evidence type="ECO:0000256" key="3">
    <source>
        <dbReference type="ARBA" id="ARBA00022475"/>
    </source>
</evidence>
<accession>A0A099D2J2</accession>
<evidence type="ECO:0000256" key="8">
    <source>
        <dbReference type="ARBA" id="ARBA00023251"/>
    </source>
</evidence>
<evidence type="ECO:0000313" key="11">
    <source>
        <dbReference type="EMBL" id="ASU77493.1"/>
    </source>
</evidence>
<proteinExistence type="inferred from homology"/>
<dbReference type="InterPro" id="IPR017871">
    <property type="entry name" value="ABC_transporter-like_CS"/>
</dbReference>
<dbReference type="PROSITE" id="PS00211">
    <property type="entry name" value="ABC_TRANSPORTER_1"/>
    <property type="match status" value="1"/>
</dbReference>
<dbReference type="InterPro" id="IPR050763">
    <property type="entry name" value="ABC_transporter_ATP-binding"/>
</dbReference>
<dbReference type="InterPro" id="IPR003593">
    <property type="entry name" value="AAA+_ATPase"/>
</dbReference>
<keyword evidence="4" id="KW-0547">Nucleotide-binding</keyword>
<dbReference type="HOGENOM" id="CLU_000604_1_2_11"/>
<dbReference type="GO" id="GO:0043215">
    <property type="term" value="P:daunorubicin transport"/>
    <property type="evidence" value="ECO:0007669"/>
    <property type="project" value="InterPro"/>
</dbReference>
<feature type="domain" description="ABC transporter" evidence="10">
    <location>
        <begin position="6"/>
        <end position="236"/>
    </location>
</feature>
<dbReference type="Pfam" id="PF00005">
    <property type="entry name" value="ABC_tran"/>
    <property type="match status" value="1"/>
</dbReference>
<dbReference type="EMBL" id="JPMV01000033">
    <property type="protein sequence ID" value="KGI80294.1"/>
    <property type="molecule type" value="Genomic_DNA"/>
</dbReference>
<dbReference type="NCBIfam" id="TIGR01188">
    <property type="entry name" value="drrA"/>
    <property type="match status" value="1"/>
</dbReference>
<keyword evidence="2" id="KW-0813">Transport</keyword>
<keyword evidence="13" id="KW-1185">Reference proteome</keyword>
<evidence type="ECO:0000313" key="14">
    <source>
        <dbReference type="Proteomes" id="UP000215043"/>
    </source>
</evidence>
<keyword evidence="8" id="KW-0046">Antibiotic resistance</keyword>
<evidence type="ECO:0000256" key="4">
    <source>
        <dbReference type="ARBA" id="ARBA00022741"/>
    </source>
</evidence>
<evidence type="ECO:0000256" key="6">
    <source>
        <dbReference type="ARBA" id="ARBA00022967"/>
    </source>
</evidence>
<keyword evidence="3" id="KW-1003">Cell membrane</keyword>
<sequence length="315" mass="33253">MARPPIEVENVTKDFGKFKALDDVSLRVPEGNVLGLLGHNGAGKTTLVNILSTLSPPTGGTARIAGYDVVRQSRQVCARIGLTGQFAAVDEQLSGLDNLVLIARLLGAGKRAAKQRAEELLTLFELTEAAKRPARTYSGGMRRRLDLAASLVGHPDVIFLDEPTTGLDPTSRMGLWRIVENLVDDGTTVLLTTQYLDEADRLADSITVLSSGRVVASGTAEELKAEVGQRTATATLADPAEAPRALEALGRAGLSPVHDEQRHAVTAPVNASHELAVVVRALDEAGIEVSGLGLGEPTLDDVYLNLAHHASEPAA</sequence>
<dbReference type="AlphaFoldDB" id="A0A099D2J2"/>
<dbReference type="eggNOG" id="COG1131">
    <property type="taxonomic scope" value="Bacteria"/>
</dbReference>